<keyword evidence="9" id="KW-1185">Reference proteome</keyword>
<reference evidence="9" key="1">
    <citation type="submission" date="2016-10" db="EMBL/GenBank/DDBJ databases">
        <authorList>
            <person name="Varghese N."/>
            <person name="Submissions S."/>
        </authorList>
    </citation>
    <scope>NUCLEOTIDE SEQUENCE [LARGE SCALE GENOMIC DNA]</scope>
    <source>
        <strain evidence="9">CGMCC 1.10683</strain>
    </source>
</reference>
<evidence type="ECO:0000256" key="2">
    <source>
        <dbReference type="ARBA" id="ARBA00009773"/>
    </source>
</evidence>
<feature type="compositionally biased region" description="Basic residues" evidence="6">
    <location>
        <begin position="318"/>
        <end position="328"/>
    </location>
</feature>
<dbReference type="PANTHER" id="PTHR21716:SF62">
    <property type="entry name" value="TRANSPORT PROTEIN YDBI-RELATED"/>
    <property type="match status" value="1"/>
</dbReference>
<feature type="transmembrane region" description="Helical" evidence="7">
    <location>
        <begin position="95"/>
        <end position="121"/>
    </location>
</feature>
<evidence type="ECO:0000256" key="1">
    <source>
        <dbReference type="ARBA" id="ARBA00004141"/>
    </source>
</evidence>
<protein>
    <submittedName>
        <fullName evidence="8">Predicted PurR-regulated permease PerM</fullName>
    </submittedName>
</protein>
<dbReference type="EMBL" id="FOZV01000004">
    <property type="protein sequence ID" value="SFS73921.1"/>
    <property type="molecule type" value="Genomic_DNA"/>
</dbReference>
<name>A0A1I6SAC2_9CAUL</name>
<evidence type="ECO:0000256" key="7">
    <source>
        <dbReference type="SAM" id="Phobius"/>
    </source>
</evidence>
<dbReference type="AlphaFoldDB" id="A0A1I6SAC2"/>
<feature type="transmembrane region" description="Helical" evidence="7">
    <location>
        <begin position="27"/>
        <end position="48"/>
    </location>
</feature>
<dbReference type="STRING" id="871741.SAMN05192570_2326"/>
<keyword evidence="3 7" id="KW-0812">Transmembrane</keyword>
<feature type="region of interest" description="Disordered" evidence="6">
    <location>
        <begin position="308"/>
        <end position="328"/>
    </location>
</feature>
<evidence type="ECO:0000256" key="4">
    <source>
        <dbReference type="ARBA" id="ARBA00022989"/>
    </source>
</evidence>
<dbReference type="PANTHER" id="PTHR21716">
    <property type="entry name" value="TRANSMEMBRANE PROTEIN"/>
    <property type="match status" value="1"/>
</dbReference>
<feature type="transmembrane region" description="Helical" evidence="7">
    <location>
        <begin position="254"/>
        <end position="282"/>
    </location>
</feature>
<sequence>MIVAVLLRTIADPIAERTPVPDGAAVVIAALTVVALLSAAVWLFGSVIASQTRELVSSLPSSAAELQSMVASWPFGEQITRLDGSGLVGGIVGRVGGYALTTLGVITSLVLLVVAGVFLAASPRTYRDGVVVLFPPARRTTVREAADTTGRALKAWLTGQLVDMVVVGVLTGVGVALIGLPSPLALGLIAGLLAFVAIVGAIAGAIPGLLLAAQGGWELMGWTLLVYVIVQQVEGNLIYPFIQKRAVELPPVLTMFGILAFGALFGFAGVLVAAPLLVVLFVNVRLLYLRKTLGEDISVPGEVATPPVRAVRAASSSRPRRPRRSPEE</sequence>
<dbReference type="InterPro" id="IPR002549">
    <property type="entry name" value="AI-2E-like"/>
</dbReference>
<dbReference type="GO" id="GO:0016020">
    <property type="term" value="C:membrane"/>
    <property type="evidence" value="ECO:0007669"/>
    <property type="project" value="UniProtKB-SubCell"/>
</dbReference>
<comment type="similarity">
    <text evidence="2">Belongs to the autoinducer-2 exporter (AI-2E) (TC 2.A.86) family.</text>
</comment>
<dbReference type="Proteomes" id="UP000198788">
    <property type="component" value="Unassembled WGS sequence"/>
</dbReference>
<evidence type="ECO:0000256" key="6">
    <source>
        <dbReference type="SAM" id="MobiDB-lite"/>
    </source>
</evidence>
<dbReference type="GO" id="GO:0055085">
    <property type="term" value="P:transmembrane transport"/>
    <property type="evidence" value="ECO:0007669"/>
    <property type="project" value="TreeGrafter"/>
</dbReference>
<keyword evidence="4 7" id="KW-1133">Transmembrane helix</keyword>
<evidence type="ECO:0000313" key="9">
    <source>
        <dbReference type="Proteomes" id="UP000198788"/>
    </source>
</evidence>
<feature type="transmembrane region" description="Helical" evidence="7">
    <location>
        <begin position="186"/>
        <end position="212"/>
    </location>
</feature>
<dbReference type="Pfam" id="PF01594">
    <property type="entry name" value="AI-2E_transport"/>
    <property type="match status" value="1"/>
</dbReference>
<feature type="compositionally biased region" description="Low complexity" evidence="6">
    <location>
        <begin position="308"/>
        <end position="317"/>
    </location>
</feature>
<evidence type="ECO:0000256" key="5">
    <source>
        <dbReference type="ARBA" id="ARBA00023136"/>
    </source>
</evidence>
<feature type="transmembrane region" description="Helical" evidence="7">
    <location>
        <begin position="224"/>
        <end position="242"/>
    </location>
</feature>
<comment type="subcellular location">
    <subcellularLocation>
        <location evidence="1">Membrane</location>
        <topology evidence="1">Multi-pass membrane protein</topology>
    </subcellularLocation>
</comment>
<proteinExistence type="inferred from homology"/>
<evidence type="ECO:0000313" key="8">
    <source>
        <dbReference type="EMBL" id="SFS73921.1"/>
    </source>
</evidence>
<gene>
    <name evidence="8" type="ORF">SAMN05192570_2326</name>
</gene>
<organism evidence="8 9">
    <name type="scientific">Brevundimonas viscosa</name>
    <dbReference type="NCBI Taxonomy" id="871741"/>
    <lineage>
        <taxon>Bacteria</taxon>
        <taxon>Pseudomonadati</taxon>
        <taxon>Pseudomonadota</taxon>
        <taxon>Alphaproteobacteria</taxon>
        <taxon>Caulobacterales</taxon>
        <taxon>Caulobacteraceae</taxon>
        <taxon>Brevundimonas</taxon>
    </lineage>
</organism>
<accession>A0A1I6SAC2</accession>
<evidence type="ECO:0000256" key="3">
    <source>
        <dbReference type="ARBA" id="ARBA00022692"/>
    </source>
</evidence>
<keyword evidence="5 7" id="KW-0472">Membrane</keyword>
<feature type="transmembrane region" description="Helical" evidence="7">
    <location>
        <begin position="161"/>
        <end position="180"/>
    </location>
</feature>